<protein>
    <submittedName>
        <fullName evidence="1">Filamentation induced by cAMP protein Fic</fullName>
    </submittedName>
</protein>
<comment type="caution">
    <text evidence="1">The sequence shown here is derived from an EMBL/GenBank/DDBJ whole genome shotgun (WGS) entry which is preliminary data.</text>
</comment>
<feature type="non-terminal residue" evidence="1">
    <location>
        <position position="1"/>
    </location>
</feature>
<gene>
    <name evidence="1" type="ORF">AWT59_3367</name>
</gene>
<evidence type="ECO:0000313" key="1">
    <source>
        <dbReference type="EMBL" id="KXS30509.1"/>
    </source>
</evidence>
<reference evidence="1 2" key="2">
    <citation type="submission" date="2016-03" db="EMBL/GenBank/DDBJ databases">
        <title>New uncultured bacterium of the family Gallionellaceae from acid mine drainage: description and reconstruction of genome based on metagenomic analysis of microbial community.</title>
        <authorList>
            <person name="Kadnikov V."/>
            <person name="Ivasenko D."/>
            <person name="Beletsky A."/>
            <person name="Mardanov A."/>
            <person name="Danilova E."/>
            <person name="Pimenov N."/>
            <person name="Karnachuk O."/>
            <person name="Ravin N."/>
        </authorList>
    </citation>
    <scope>NUCLEOTIDE SEQUENCE [LARGE SCALE GENOMIC DNA]</scope>
    <source>
        <strain evidence="1">ShG14-8</strain>
    </source>
</reference>
<dbReference type="Proteomes" id="UP000070578">
    <property type="component" value="Unassembled WGS sequence"/>
</dbReference>
<organism evidence="1 2">
    <name type="scientific">Candidatus Gallionella acididurans</name>
    <dbReference type="NCBI Taxonomy" id="1796491"/>
    <lineage>
        <taxon>Bacteria</taxon>
        <taxon>Pseudomonadati</taxon>
        <taxon>Pseudomonadota</taxon>
        <taxon>Betaproteobacteria</taxon>
        <taxon>Nitrosomonadales</taxon>
        <taxon>Gallionellaceae</taxon>
        <taxon>Gallionella</taxon>
    </lineage>
</organism>
<accession>A0A139BNH1</accession>
<name>A0A139BNH1_9PROT</name>
<proteinExistence type="predicted"/>
<reference evidence="1 2" key="1">
    <citation type="submission" date="2016-02" db="EMBL/GenBank/DDBJ databases">
        <authorList>
            <person name="Wen L."/>
            <person name="He K."/>
            <person name="Yang H."/>
        </authorList>
    </citation>
    <scope>NUCLEOTIDE SEQUENCE [LARGE SCALE GENOMIC DNA]</scope>
    <source>
        <strain evidence="1">ShG14-8</strain>
    </source>
</reference>
<evidence type="ECO:0000313" key="2">
    <source>
        <dbReference type="Proteomes" id="UP000070578"/>
    </source>
</evidence>
<dbReference type="AlphaFoldDB" id="A0A139BNH1"/>
<dbReference type="EMBL" id="LSLI01000223">
    <property type="protein sequence ID" value="KXS30509.1"/>
    <property type="molecule type" value="Genomic_DNA"/>
</dbReference>
<sequence>KLTRQADADGFIRYMTWLQQWSAGFDYGNLDGVIEKMKGCNAFERSRVEFQLLVQGSPPNS</sequence>